<dbReference type="Proteomes" id="UP000634455">
    <property type="component" value="Unassembled WGS sequence"/>
</dbReference>
<proteinExistence type="predicted"/>
<evidence type="ECO:0000313" key="2">
    <source>
        <dbReference type="Proteomes" id="UP000634455"/>
    </source>
</evidence>
<keyword evidence="2" id="KW-1185">Reference proteome</keyword>
<name>A0ABQ3CZS9_9RHOB</name>
<dbReference type="RefSeq" id="WP_189639115.1">
    <property type="nucleotide sequence ID" value="NZ_BMZF01000001.1"/>
</dbReference>
<accession>A0ABQ3CZS9</accession>
<evidence type="ECO:0008006" key="3">
    <source>
        <dbReference type="Google" id="ProtNLM"/>
    </source>
</evidence>
<dbReference type="Pfam" id="PF12915">
    <property type="entry name" value="DUF3833"/>
    <property type="match status" value="1"/>
</dbReference>
<gene>
    <name evidence="1" type="ORF">GCM10008927_06480</name>
</gene>
<dbReference type="InterPro" id="IPR024409">
    <property type="entry name" value="DUF3833"/>
</dbReference>
<reference evidence="2" key="1">
    <citation type="journal article" date="2019" name="Int. J. Syst. Evol. Microbiol.">
        <title>The Global Catalogue of Microorganisms (GCM) 10K type strain sequencing project: providing services to taxonomists for standard genome sequencing and annotation.</title>
        <authorList>
            <consortium name="The Broad Institute Genomics Platform"/>
            <consortium name="The Broad Institute Genome Sequencing Center for Infectious Disease"/>
            <person name="Wu L."/>
            <person name="Ma J."/>
        </authorList>
    </citation>
    <scope>NUCLEOTIDE SEQUENCE [LARGE SCALE GENOMIC DNA]</scope>
    <source>
        <strain evidence="2">KCTC 32465</strain>
    </source>
</reference>
<comment type="caution">
    <text evidence="1">The sequence shown here is derived from an EMBL/GenBank/DDBJ whole genome shotgun (WGS) entry which is preliminary data.</text>
</comment>
<protein>
    <recommendedName>
        <fullName evidence="3">DUF3833 domain-containing protein</fullName>
    </recommendedName>
</protein>
<organism evidence="1 2">
    <name type="scientific">Paramylibacter ulvae</name>
    <dbReference type="NCBI Taxonomy" id="1651968"/>
    <lineage>
        <taxon>Bacteria</taxon>
        <taxon>Pseudomonadati</taxon>
        <taxon>Pseudomonadota</taxon>
        <taxon>Alphaproteobacteria</taxon>
        <taxon>Rhodobacterales</taxon>
        <taxon>Paracoccaceae</taxon>
        <taxon>Paramylibacter</taxon>
    </lineage>
</organism>
<dbReference type="EMBL" id="BMZF01000001">
    <property type="protein sequence ID" value="GHA44376.1"/>
    <property type="molecule type" value="Genomic_DNA"/>
</dbReference>
<evidence type="ECO:0000313" key="1">
    <source>
        <dbReference type="EMBL" id="GHA44376.1"/>
    </source>
</evidence>
<sequence length="181" mass="20005">MKLVTFILLLILALITVRSLFLSFRSQSPSDYAQLGPEFVLKKHLSGRFQSEGLIYGPNGKVTNTFVAVMNAEWDGDTGTMTEDFTYSNGTKQQRIWYMTAGADNTFTATADDIVGKATGVLSGATVMLNYKITLPDDAGGYTLTATDWLYLTQDGVIMNKSEMRKFGIKVAELIATMRRE</sequence>